<dbReference type="SMART" id="SM00829">
    <property type="entry name" value="PKS_ER"/>
    <property type="match status" value="1"/>
</dbReference>
<evidence type="ECO:0000313" key="5">
    <source>
        <dbReference type="Proteomes" id="UP000187209"/>
    </source>
</evidence>
<reference evidence="4 5" key="1">
    <citation type="submission" date="2016-11" db="EMBL/GenBank/DDBJ databases">
        <title>The macronuclear genome of Stentor coeruleus: a giant cell with tiny introns.</title>
        <authorList>
            <person name="Slabodnick M."/>
            <person name="Ruby J.G."/>
            <person name="Reiff S.B."/>
            <person name="Swart E.C."/>
            <person name="Gosai S."/>
            <person name="Prabakaran S."/>
            <person name="Witkowska E."/>
            <person name="Larue G.E."/>
            <person name="Fisher S."/>
            <person name="Freeman R.M."/>
            <person name="Gunawardena J."/>
            <person name="Chu W."/>
            <person name="Stover N.A."/>
            <person name="Gregory B.D."/>
            <person name="Nowacki M."/>
            <person name="Derisi J."/>
            <person name="Roy S.W."/>
            <person name="Marshall W.F."/>
            <person name="Sood P."/>
        </authorList>
    </citation>
    <scope>NUCLEOTIDE SEQUENCE [LARGE SCALE GENOMIC DNA]</scope>
    <source>
        <strain evidence="4">WM001</strain>
    </source>
</reference>
<keyword evidence="2" id="KW-0560">Oxidoreductase</keyword>
<dbReference type="EMBL" id="MPUH01000819">
    <property type="protein sequence ID" value="OMJ73463.1"/>
    <property type="molecule type" value="Genomic_DNA"/>
</dbReference>
<evidence type="ECO:0000313" key="4">
    <source>
        <dbReference type="EMBL" id="OMJ73463.1"/>
    </source>
</evidence>
<protein>
    <recommendedName>
        <fullName evidence="3">Enoyl reductase (ER) domain-containing protein</fullName>
    </recommendedName>
</protein>
<evidence type="ECO:0000256" key="1">
    <source>
        <dbReference type="ARBA" id="ARBA00022857"/>
    </source>
</evidence>
<accession>A0A1R2B9J4</accession>
<dbReference type="Proteomes" id="UP000187209">
    <property type="component" value="Unassembled WGS sequence"/>
</dbReference>
<dbReference type="GO" id="GO:0016651">
    <property type="term" value="F:oxidoreductase activity, acting on NAD(P)H"/>
    <property type="evidence" value="ECO:0007669"/>
    <property type="project" value="TreeGrafter"/>
</dbReference>
<dbReference type="OrthoDB" id="61978at2759"/>
<dbReference type="InterPro" id="IPR020843">
    <property type="entry name" value="ER"/>
</dbReference>
<dbReference type="InterPro" id="IPR036291">
    <property type="entry name" value="NAD(P)-bd_dom_sf"/>
</dbReference>
<gene>
    <name evidence="4" type="ORF">SteCoe_27826</name>
</gene>
<dbReference type="InterPro" id="IPR013149">
    <property type="entry name" value="ADH-like_C"/>
</dbReference>
<keyword evidence="5" id="KW-1185">Reference proteome</keyword>
<dbReference type="SUPFAM" id="SSF51735">
    <property type="entry name" value="NAD(P)-binding Rossmann-fold domains"/>
    <property type="match status" value="1"/>
</dbReference>
<dbReference type="AlphaFoldDB" id="A0A1R2B9J4"/>
<organism evidence="4 5">
    <name type="scientific">Stentor coeruleus</name>
    <dbReference type="NCBI Taxonomy" id="5963"/>
    <lineage>
        <taxon>Eukaryota</taxon>
        <taxon>Sar</taxon>
        <taxon>Alveolata</taxon>
        <taxon>Ciliophora</taxon>
        <taxon>Postciliodesmatophora</taxon>
        <taxon>Heterotrichea</taxon>
        <taxon>Heterotrichida</taxon>
        <taxon>Stentoridae</taxon>
        <taxon>Stentor</taxon>
    </lineage>
</organism>
<dbReference type="Pfam" id="PF00107">
    <property type="entry name" value="ADH_zinc_N"/>
    <property type="match status" value="1"/>
</dbReference>
<proteinExistence type="predicted"/>
<dbReference type="Gene3D" id="3.90.180.10">
    <property type="entry name" value="Medium-chain alcohol dehydrogenases, catalytic domain"/>
    <property type="match status" value="1"/>
</dbReference>
<dbReference type="Pfam" id="PF08240">
    <property type="entry name" value="ADH_N"/>
    <property type="match status" value="1"/>
</dbReference>
<comment type="caution">
    <text evidence="4">The sequence shown here is derived from an EMBL/GenBank/DDBJ whole genome shotgun (WGS) entry which is preliminary data.</text>
</comment>
<dbReference type="InterPro" id="IPR013154">
    <property type="entry name" value="ADH-like_N"/>
</dbReference>
<dbReference type="Gene3D" id="3.40.50.720">
    <property type="entry name" value="NAD(P)-binding Rossmann-like Domain"/>
    <property type="match status" value="1"/>
</dbReference>
<dbReference type="PANTHER" id="PTHR48106">
    <property type="entry name" value="QUINONE OXIDOREDUCTASE PIG3-RELATED"/>
    <property type="match status" value="1"/>
</dbReference>
<dbReference type="InterPro" id="IPR011032">
    <property type="entry name" value="GroES-like_sf"/>
</dbReference>
<evidence type="ECO:0000259" key="3">
    <source>
        <dbReference type="SMART" id="SM00829"/>
    </source>
</evidence>
<dbReference type="SUPFAM" id="SSF50129">
    <property type="entry name" value="GroES-like"/>
    <property type="match status" value="1"/>
</dbReference>
<dbReference type="GO" id="GO:0070402">
    <property type="term" value="F:NADPH binding"/>
    <property type="evidence" value="ECO:0007669"/>
    <property type="project" value="TreeGrafter"/>
</dbReference>
<sequence>MADTYLALRVNQRGSLDELHIESLQFPELKEEEVLVKMEYSTINPSDYANVLGRYPGIAFPTTPGFEGSGTVIKSGGGEHADSLLNKKVTVVYIGTWAEYCKAPSCNVFPLLPTVSLEQAASLNVNPLTIALFIEKISQQKSKSFVQNAAASSLGKQLIKWSNRLGFKSINLVRRQEQVDLLRSIGAEYVFNTSEDGWKNQAKIVSREIGATCGFDAIAGSETNDLAQILENGGVVYNYGRLSGKNAEVGPEALMFEGKRIEGLWVLSWLERKNSKEKYETSLRIQENIDIFEKEYSKVITLEEVKDAIEPYMKNATNNKILIKIGRD</sequence>
<feature type="domain" description="Enoyl reductase (ER)" evidence="3">
    <location>
        <begin position="14"/>
        <end position="323"/>
    </location>
</feature>
<evidence type="ECO:0000256" key="2">
    <source>
        <dbReference type="ARBA" id="ARBA00023002"/>
    </source>
</evidence>
<keyword evidence="1" id="KW-0521">NADP</keyword>
<name>A0A1R2B9J4_9CILI</name>
<dbReference type="PANTHER" id="PTHR48106:SF18">
    <property type="entry name" value="QUINONE OXIDOREDUCTASE PIG3"/>
    <property type="match status" value="1"/>
</dbReference>